<dbReference type="Pfam" id="PF01206">
    <property type="entry name" value="TusA"/>
    <property type="match status" value="1"/>
</dbReference>
<evidence type="ECO:0000259" key="3">
    <source>
        <dbReference type="Pfam" id="PF01206"/>
    </source>
</evidence>
<accession>A0ABT8T0N6</accession>
<evidence type="ECO:0000256" key="1">
    <source>
        <dbReference type="ARBA" id="ARBA00008984"/>
    </source>
</evidence>
<dbReference type="SUPFAM" id="SSF64307">
    <property type="entry name" value="SirA-like"/>
    <property type="match status" value="1"/>
</dbReference>
<evidence type="ECO:0000313" key="5">
    <source>
        <dbReference type="Proteomes" id="UP001169006"/>
    </source>
</evidence>
<feature type="domain" description="UPF0033" evidence="3">
    <location>
        <begin position="10"/>
        <end position="76"/>
    </location>
</feature>
<protein>
    <submittedName>
        <fullName evidence="4">Sulfurtransferase TusA family protein</fullName>
    </submittedName>
</protein>
<organism evidence="4 5">
    <name type="scientific">Rhizobium oryzicola</name>
    <dbReference type="NCBI Taxonomy" id="1232668"/>
    <lineage>
        <taxon>Bacteria</taxon>
        <taxon>Pseudomonadati</taxon>
        <taxon>Pseudomonadota</taxon>
        <taxon>Alphaproteobacteria</taxon>
        <taxon>Hyphomicrobiales</taxon>
        <taxon>Rhizobiaceae</taxon>
        <taxon>Rhizobium/Agrobacterium group</taxon>
        <taxon>Rhizobium</taxon>
    </lineage>
</organism>
<dbReference type="Gene3D" id="3.30.110.40">
    <property type="entry name" value="TusA-like domain"/>
    <property type="match status" value="1"/>
</dbReference>
<dbReference type="PANTHER" id="PTHR33279:SF6">
    <property type="entry name" value="SULFUR CARRIER PROTEIN YEDF-RELATED"/>
    <property type="match status" value="1"/>
</dbReference>
<dbReference type="InterPro" id="IPR001455">
    <property type="entry name" value="TusA-like"/>
</dbReference>
<reference evidence="4" key="2">
    <citation type="submission" date="2023-07" db="EMBL/GenBank/DDBJ databases">
        <authorList>
            <person name="Sun H."/>
        </authorList>
    </citation>
    <scope>NUCLEOTIDE SEQUENCE</scope>
    <source>
        <strain evidence="4">05753</strain>
    </source>
</reference>
<dbReference type="InterPro" id="IPR036868">
    <property type="entry name" value="TusA-like_sf"/>
</dbReference>
<proteinExistence type="inferred from homology"/>
<gene>
    <name evidence="4" type="ORF">Q2T52_18480</name>
</gene>
<dbReference type="PANTHER" id="PTHR33279">
    <property type="entry name" value="SULFUR CARRIER PROTEIN YEDF-RELATED"/>
    <property type="match status" value="1"/>
</dbReference>
<sequence length="88" mass="9964">MVSQDNDPYDLRGLKCPLPVLRTRKRLKSLGTGSELVILTNDPLAKIDIPHFCREEGHDLLSSEAEGDSHRFHIRRGPDRPGRDEDGF</sequence>
<comment type="similarity">
    <text evidence="1">Belongs to the sulfur carrier protein TusA family.</text>
</comment>
<name>A0ABT8T0N6_9HYPH</name>
<evidence type="ECO:0000313" key="4">
    <source>
        <dbReference type="EMBL" id="MDO1584075.1"/>
    </source>
</evidence>
<dbReference type="EMBL" id="JAUKWQ010000006">
    <property type="protein sequence ID" value="MDO1584075.1"/>
    <property type="molecule type" value="Genomic_DNA"/>
</dbReference>
<dbReference type="CDD" id="cd00291">
    <property type="entry name" value="SirA_YedF_YeeD"/>
    <property type="match status" value="1"/>
</dbReference>
<dbReference type="Proteomes" id="UP001169006">
    <property type="component" value="Unassembled WGS sequence"/>
</dbReference>
<dbReference type="RefSeq" id="WP_302078375.1">
    <property type="nucleotide sequence ID" value="NZ_JAUKWQ010000006.1"/>
</dbReference>
<reference evidence="4" key="1">
    <citation type="journal article" date="2015" name="Int. J. Syst. Evol. Microbiol.">
        <title>Rhizobium oryzicola sp. nov., potential plant-growth-promoting endophytic bacteria isolated from rice roots.</title>
        <authorList>
            <person name="Zhang X.X."/>
            <person name="Gao J.S."/>
            <person name="Cao Y.H."/>
            <person name="Sheirdil R.A."/>
            <person name="Wang X.C."/>
            <person name="Zhang L."/>
        </authorList>
    </citation>
    <scope>NUCLEOTIDE SEQUENCE</scope>
    <source>
        <strain evidence="4">05753</strain>
    </source>
</reference>
<evidence type="ECO:0000256" key="2">
    <source>
        <dbReference type="SAM" id="MobiDB-lite"/>
    </source>
</evidence>
<comment type="caution">
    <text evidence="4">The sequence shown here is derived from an EMBL/GenBank/DDBJ whole genome shotgun (WGS) entry which is preliminary data.</text>
</comment>
<feature type="region of interest" description="Disordered" evidence="2">
    <location>
        <begin position="64"/>
        <end position="88"/>
    </location>
</feature>
<keyword evidence="5" id="KW-1185">Reference proteome</keyword>